<evidence type="ECO:0000313" key="2">
    <source>
        <dbReference type="EMBL" id="MDG3495805.1"/>
    </source>
</evidence>
<sequence>MIYQSNWMPHEGIVTHSGGQIPSNMDFFTPPPIEIGSILSAESNLTHSKQPISISARISLSLIVGGLLAYGIRYIAKTDEVNIIAIATGAILGLILYLMTEFRYSCSYVGEQGIVRLFIKGSRTAIPTKHQLCFKDASNLYVTQIRNYVNGIYTGTAYTYKWKQISGKDYCLNGQYHAEKKVPKDGDNWHFANTAERVWSIYLLESVNEKLNSLGYVEFPMAGNPKAVRIGRGFMEFVTKDKEPQRVAVTEMKDITLGGGVFQFKHQDAKWWSGKGKYSFTYSNIPNARLFLIVLESLTGIRWQ</sequence>
<keyword evidence="1" id="KW-1133">Transmembrane helix</keyword>
<reference evidence="2" key="1">
    <citation type="submission" date="2019-05" db="EMBL/GenBank/DDBJ databases">
        <title>Whole genome sequencing of Pseudanabaena catenata USMAC16.</title>
        <authorList>
            <person name="Khan Z."/>
            <person name="Omar W.M."/>
            <person name="Convey P."/>
            <person name="Merican F."/>
            <person name="Najimudin N."/>
        </authorList>
    </citation>
    <scope>NUCLEOTIDE SEQUENCE</scope>
    <source>
        <strain evidence="2">USMAC16</strain>
    </source>
</reference>
<keyword evidence="3" id="KW-1185">Reference proteome</keyword>
<keyword evidence="1" id="KW-0472">Membrane</keyword>
<feature type="transmembrane region" description="Helical" evidence="1">
    <location>
        <begin position="81"/>
        <end position="99"/>
    </location>
</feature>
<proteinExistence type="predicted"/>
<evidence type="ECO:0000256" key="1">
    <source>
        <dbReference type="SAM" id="Phobius"/>
    </source>
</evidence>
<dbReference type="EMBL" id="VBTY01000126">
    <property type="protein sequence ID" value="MDG3495805.1"/>
    <property type="molecule type" value="Genomic_DNA"/>
</dbReference>
<comment type="caution">
    <text evidence="2">The sequence shown here is derived from an EMBL/GenBank/DDBJ whole genome shotgun (WGS) entry which is preliminary data.</text>
</comment>
<dbReference type="Pfam" id="PF20226">
    <property type="entry name" value="DUF6585"/>
    <property type="match status" value="1"/>
</dbReference>
<organism evidence="2 3">
    <name type="scientific">Pseudanabaena catenata USMAC16</name>
    <dbReference type="NCBI Taxonomy" id="1855837"/>
    <lineage>
        <taxon>Bacteria</taxon>
        <taxon>Bacillati</taxon>
        <taxon>Cyanobacteriota</taxon>
        <taxon>Cyanophyceae</taxon>
        <taxon>Pseudanabaenales</taxon>
        <taxon>Pseudanabaenaceae</taxon>
        <taxon>Pseudanabaena</taxon>
    </lineage>
</organism>
<accession>A0A9X4MAU6</accession>
<dbReference type="AlphaFoldDB" id="A0A9X4MAU6"/>
<name>A0A9X4MAU6_9CYAN</name>
<gene>
    <name evidence="2" type="ORF">FEV09_14740</name>
</gene>
<keyword evidence="1" id="KW-0812">Transmembrane</keyword>
<feature type="transmembrane region" description="Helical" evidence="1">
    <location>
        <begin position="54"/>
        <end position="75"/>
    </location>
</feature>
<evidence type="ECO:0000313" key="3">
    <source>
        <dbReference type="Proteomes" id="UP001152872"/>
    </source>
</evidence>
<protein>
    <submittedName>
        <fullName evidence="2">Uncharacterized protein</fullName>
    </submittedName>
</protein>
<dbReference type="InterPro" id="IPR046492">
    <property type="entry name" value="DUF6585"/>
</dbReference>
<dbReference type="Proteomes" id="UP001152872">
    <property type="component" value="Unassembled WGS sequence"/>
</dbReference>
<dbReference type="RefSeq" id="WP_009627949.1">
    <property type="nucleotide sequence ID" value="NZ_VBTY01000126.1"/>
</dbReference>